<comment type="similarity">
    <text evidence="6">Belongs to the sirtuin family. Class IV subfamily.</text>
</comment>
<organism evidence="9 10">
    <name type="scientific">Trifolium pratense</name>
    <name type="common">Red clover</name>
    <dbReference type="NCBI Taxonomy" id="57577"/>
    <lineage>
        <taxon>Eukaryota</taxon>
        <taxon>Viridiplantae</taxon>
        <taxon>Streptophyta</taxon>
        <taxon>Embryophyta</taxon>
        <taxon>Tracheophyta</taxon>
        <taxon>Spermatophyta</taxon>
        <taxon>Magnoliopsida</taxon>
        <taxon>eudicotyledons</taxon>
        <taxon>Gunneridae</taxon>
        <taxon>Pentapetalae</taxon>
        <taxon>rosids</taxon>
        <taxon>fabids</taxon>
        <taxon>Fabales</taxon>
        <taxon>Fabaceae</taxon>
        <taxon>Papilionoideae</taxon>
        <taxon>50 kb inversion clade</taxon>
        <taxon>NPAAA clade</taxon>
        <taxon>Hologalegina</taxon>
        <taxon>IRL clade</taxon>
        <taxon>Trifolieae</taxon>
        <taxon>Trifolium</taxon>
    </lineage>
</organism>
<dbReference type="InterPro" id="IPR029035">
    <property type="entry name" value="DHS-like_NAD/FAD-binding_dom"/>
</dbReference>
<reference evidence="9 10" key="1">
    <citation type="journal article" date="2014" name="Am. J. Bot.">
        <title>Genome assembly and annotation for red clover (Trifolium pratense; Fabaceae).</title>
        <authorList>
            <person name="Istvanek J."/>
            <person name="Jaros M."/>
            <person name="Krenek A."/>
            <person name="Repkova J."/>
        </authorList>
    </citation>
    <scope>NUCLEOTIDE SEQUENCE [LARGE SCALE GENOMIC DNA]</scope>
    <source>
        <strain evidence="10">cv. Tatra</strain>
        <tissue evidence="9">Young leaves</tissue>
    </source>
</reference>
<evidence type="ECO:0000259" key="8">
    <source>
        <dbReference type="PROSITE" id="PS50305"/>
    </source>
</evidence>
<dbReference type="Pfam" id="PF02146">
    <property type="entry name" value="SIR2"/>
    <property type="match status" value="1"/>
</dbReference>
<keyword evidence="5" id="KW-0520">NAD</keyword>
<evidence type="ECO:0000256" key="3">
    <source>
        <dbReference type="ARBA" id="ARBA00022723"/>
    </source>
</evidence>
<comment type="caution">
    <text evidence="9">The sequence shown here is derived from an EMBL/GenBank/DDBJ whole genome shotgun (WGS) entry which is preliminary data.</text>
</comment>
<proteinExistence type="inferred from homology"/>
<dbReference type="Proteomes" id="UP000236291">
    <property type="component" value="Unassembled WGS sequence"/>
</dbReference>
<dbReference type="EC" id="2.3.1.286" evidence="1"/>
<evidence type="ECO:0000256" key="4">
    <source>
        <dbReference type="ARBA" id="ARBA00022833"/>
    </source>
</evidence>
<dbReference type="GO" id="GO:0005634">
    <property type="term" value="C:nucleus"/>
    <property type="evidence" value="ECO:0007669"/>
    <property type="project" value="TreeGrafter"/>
</dbReference>
<dbReference type="PANTHER" id="PTHR11085:SF12">
    <property type="entry name" value="NAD-DEPENDENT PROTEIN DEACYLASE SIRTUIN-6"/>
    <property type="match status" value="1"/>
</dbReference>
<evidence type="ECO:0000256" key="6">
    <source>
        <dbReference type="ARBA" id="ARBA00038170"/>
    </source>
</evidence>
<comment type="caution">
    <text evidence="7">Lacks conserved residue(s) required for the propagation of feature annotation.</text>
</comment>
<dbReference type="AlphaFoldDB" id="A0A2K3M5N8"/>
<dbReference type="GO" id="GO:0003714">
    <property type="term" value="F:transcription corepressor activity"/>
    <property type="evidence" value="ECO:0007669"/>
    <property type="project" value="TreeGrafter"/>
</dbReference>
<dbReference type="GO" id="GO:0000122">
    <property type="term" value="P:negative regulation of transcription by RNA polymerase II"/>
    <property type="evidence" value="ECO:0007669"/>
    <property type="project" value="TreeGrafter"/>
</dbReference>
<name>A0A2K3M5N8_TRIPR</name>
<evidence type="ECO:0000256" key="5">
    <source>
        <dbReference type="ARBA" id="ARBA00023027"/>
    </source>
</evidence>
<evidence type="ECO:0000256" key="2">
    <source>
        <dbReference type="ARBA" id="ARBA00022679"/>
    </source>
</evidence>
<sequence>MVAMNTRLITLTGDVISLLLLESLRRSQDERYSSISPQLESSNSLIDLQIEQLASMIKKSKHLVVFTGAGISTSCGIPDFRGPKGIWTLQ</sequence>
<dbReference type="PROSITE" id="PS50305">
    <property type="entry name" value="SIRTUIN"/>
    <property type="match status" value="1"/>
</dbReference>
<feature type="non-terminal residue" evidence="9">
    <location>
        <position position="90"/>
    </location>
</feature>
<dbReference type="SUPFAM" id="SSF52467">
    <property type="entry name" value="DHS-like NAD/FAD-binding domain"/>
    <property type="match status" value="1"/>
</dbReference>
<reference evidence="9 10" key="2">
    <citation type="journal article" date="2017" name="Front. Plant Sci.">
        <title>Gene Classification and Mining of Molecular Markers Useful in Red Clover (Trifolium pratense) Breeding.</title>
        <authorList>
            <person name="Istvanek J."/>
            <person name="Dluhosova J."/>
            <person name="Dluhos P."/>
            <person name="Patkova L."/>
            <person name="Nedelnik J."/>
            <person name="Repkova J."/>
        </authorList>
    </citation>
    <scope>NUCLEOTIDE SEQUENCE [LARGE SCALE GENOMIC DNA]</scope>
    <source>
        <strain evidence="10">cv. Tatra</strain>
        <tissue evidence="9">Young leaves</tissue>
    </source>
</reference>
<keyword evidence="2" id="KW-0808">Transferase</keyword>
<dbReference type="GO" id="GO:0017136">
    <property type="term" value="F:histone deacetylase activity, NAD-dependent"/>
    <property type="evidence" value="ECO:0007669"/>
    <property type="project" value="TreeGrafter"/>
</dbReference>
<keyword evidence="3" id="KW-0479">Metal-binding</keyword>
<dbReference type="InterPro" id="IPR003000">
    <property type="entry name" value="Sirtuin"/>
</dbReference>
<gene>
    <name evidence="9" type="ORF">L195_g042139</name>
</gene>
<accession>A0A2K3M5N8</accession>
<dbReference type="EMBL" id="ASHM01050234">
    <property type="protein sequence ID" value="PNX86063.1"/>
    <property type="molecule type" value="Genomic_DNA"/>
</dbReference>
<dbReference type="GO" id="GO:0046872">
    <property type="term" value="F:metal ion binding"/>
    <property type="evidence" value="ECO:0007669"/>
    <property type="project" value="UniProtKB-KW"/>
</dbReference>
<dbReference type="Gene3D" id="3.40.50.1220">
    <property type="entry name" value="TPP-binding domain"/>
    <property type="match status" value="1"/>
</dbReference>
<evidence type="ECO:0000313" key="9">
    <source>
        <dbReference type="EMBL" id="PNX86063.1"/>
    </source>
</evidence>
<evidence type="ECO:0000313" key="10">
    <source>
        <dbReference type="Proteomes" id="UP000236291"/>
    </source>
</evidence>
<dbReference type="InterPro" id="IPR050134">
    <property type="entry name" value="NAD-dep_sirtuin_deacylases"/>
</dbReference>
<protein>
    <recommendedName>
        <fullName evidence="1">protein acetyllysine N-acetyltransferase</fullName>
        <ecNumber evidence="1">2.3.1.286</ecNumber>
    </recommendedName>
</protein>
<dbReference type="InterPro" id="IPR026590">
    <property type="entry name" value="Ssirtuin_cat_dom"/>
</dbReference>
<evidence type="ECO:0000256" key="7">
    <source>
        <dbReference type="PROSITE-ProRule" id="PRU00236"/>
    </source>
</evidence>
<dbReference type="GO" id="GO:0070403">
    <property type="term" value="F:NAD+ binding"/>
    <property type="evidence" value="ECO:0007669"/>
    <property type="project" value="InterPro"/>
</dbReference>
<feature type="domain" description="Deacetylase sirtuin-type" evidence="8">
    <location>
        <begin position="43"/>
        <end position="90"/>
    </location>
</feature>
<evidence type="ECO:0000256" key="1">
    <source>
        <dbReference type="ARBA" id="ARBA00012928"/>
    </source>
</evidence>
<keyword evidence="4" id="KW-0862">Zinc</keyword>
<dbReference type="STRING" id="57577.A0A2K3M5N8"/>
<dbReference type="PANTHER" id="PTHR11085">
    <property type="entry name" value="NAD-DEPENDENT PROTEIN DEACYLASE SIRTUIN-5, MITOCHONDRIAL-RELATED"/>
    <property type="match status" value="1"/>
</dbReference>